<evidence type="ECO:0000313" key="7">
    <source>
        <dbReference type="EMBL" id="AEE96517.1"/>
    </source>
</evidence>
<evidence type="ECO:0000313" key="8">
    <source>
        <dbReference type="Proteomes" id="UP000008457"/>
    </source>
</evidence>
<evidence type="ECO:0000256" key="4">
    <source>
        <dbReference type="ARBA" id="ARBA00022777"/>
    </source>
</evidence>
<evidence type="ECO:0000256" key="2">
    <source>
        <dbReference type="ARBA" id="ARBA00022553"/>
    </source>
</evidence>
<reference evidence="8" key="1">
    <citation type="submission" date="2010-11" db="EMBL/GenBank/DDBJ databases">
        <title>The complete genome of Mahella australiensis DSM 15567.</title>
        <authorList>
            <consortium name="US DOE Joint Genome Institute (JGI-PGF)"/>
            <person name="Lucas S."/>
            <person name="Copeland A."/>
            <person name="Lapidus A."/>
            <person name="Bruce D."/>
            <person name="Goodwin L."/>
            <person name="Pitluck S."/>
            <person name="Kyrpides N."/>
            <person name="Mavromatis K."/>
            <person name="Pagani I."/>
            <person name="Ivanova N."/>
            <person name="Teshima H."/>
            <person name="Brettin T."/>
            <person name="Detter J.C."/>
            <person name="Han C."/>
            <person name="Tapia R."/>
            <person name="Land M."/>
            <person name="Hauser L."/>
            <person name="Markowitz V."/>
            <person name="Cheng J.-F."/>
            <person name="Hugenholtz P."/>
            <person name="Woyke T."/>
            <person name="Wu D."/>
            <person name="Spring S."/>
            <person name="Pukall R."/>
            <person name="Steenblock K."/>
            <person name="Schneider S."/>
            <person name="Klenk H.-P."/>
            <person name="Eisen J.A."/>
        </authorList>
    </citation>
    <scope>NUCLEOTIDE SEQUENCE [LARGE SCALE GENOMIC DNA]</scope>
    <source>
        <strain evidence="8">DSM 15567 / CIP 107919 / 50-1 BON</strain>
    </source>
</reference>
<feature type="transmembrane region" description="Helical" evidence="5">
    <location>
        <begin position="135"/>
        <end position="156"/>
    </location>
</feature>
<dbReference type="InterPro" id="IPR050640">
    <property type="entry name" value="Bact_2-comp_sensor_kinase"/>
</dbReference>
<feature type="domain" description="HAMP" evidence="6">
    <location>
        <begin position="157"/>
        <end position="209"/>
    </location>
</feature>
<evidence type="ECO:0000256" key="5">
    <source>
        <dbReference type="SAM" id="Phobius"/>
    </source>
</evidence>
<dbReference type="KEGG" id="mas:Mahau_1323"/>
<accession>F3ZWS4</accession>
<evidence type="ECO:0000259" key="6">
    <source>
        <dbReference type="PROSITE" id="PS50885"/>
    </source>
</evidence>
<keyword evidence="2" id="KW-0597">Phosphoprotein</keyword>
<protein>
    <submittedName>
        <fullName evidence="7">Signal transduction histidine kinase, LytS</fullName>
    </submittedName>
</protein>
<dbReference type="GO" id="GO:0000155">
    <property type="term" value="F:phosphorelay sensor kinase activity"/>
    <property type="evidence" value="ECO:0007669"/>
    <property type="project" value="InterPro"/>
</dbReference>
<dbReference type="InterPro" id="IPR003594">
    <property type="entry name" value="HATPase_dom"/>
</dbReference>
<dbReference type="PANTHER" id="PTHR34220:SF7">
    <property type="entry name" value="SENSOR HISTIDINE KINASE YPDA"/>
    <property type="match status" value="1"/>
</dbReference>
<dbReference type="eggNOG" id="COG2972">
    <property type="taxonomic scope" value="Bacteria"/>
</dbReference>
<comment type="subcellular location">
    <subcellularLocation>
        <location evidence="1">Membrane</location>
    </subcellularLocation>
</comment>
<dbReference type="Pfam" id="PF00672">
    <property type="entry name" value="HAMP"/>
    <property type="match status" value="1"/>
</dbReference>
<dbReference type="Gene3D" id="6.10.340.10">
    <property type="match status" value="1"/>
</dbReference>
<dbReference type="Gene3D" id="3.30.565.10">
    <property type="entry name" value="Histidine kinase-like ATPase, C-terminal domain"/>
    <property type="match status" value="1"/>
</dbReference>
<dbReference type="RefSeq" id="WP_013780947.1">
    <property type="nucleotide sequence ID" value="NC_015520.1"/>
</dbReference>
<gene>
    <name evidence="7" type="ordered locus">Mahau_1323</name>
</gene>
<dbReference type="InterPro" id="IPR003660">
    <property type="entry name" value="HAMP_dom"/>
</dbReference>
<dbReference type="SUPFAM" id="SSF158472">
    <property type="entry name" value="HAMP domain-like"/>
    <property type="match status" value="1"/>
</dbReference>
<sequence>MWMGSHQIELFARSKDPNETEVFSFIKKLYSIDHQYMGIMVLDIKVSDMFNELTNLYNNNYYFYILDNSNKVLFPYNAVLPATIKQNALGNKGYDIRGDTLYVYDTVDPIGVKIISVFNMLTNESIKDNLQKARINMLLTIGISILSMLLLLYLSLKFIFKEINYMLGMMQEVAQGNLNIRIPIEYNDEIGRMAYNFNILIDKINALMKSMLKKESDKRNAEFAALQYQMNPHFIYNAIDIINSKLELDGNYDGAEAIAIFGKILRYNMNNDYKYIPIKDEVENVKNYIELQKIKYGDKVSLNVNLPSDLADHKVIKFIIQPLVENSIKHGFSNSKSSININVDFHIIDCNLEITVRDDGVGISDKRLNEINDVLASNIEEDEHLLNNTKPNGSIGLKNISDRIKLFYGPQYSVRLYSQEGQYTKTVITIPFHTQLK</sequence>
<dbReference type="Proteomes" id="UP000008457">
    <property type="component" value="Chromosome"/>
</dbReference>
<dbReference type="SMART" id="SM00304">
    <property type="entry name" value="HAMP"/>
    <property type="match status" value="1"/>
</dbReference>
<dbReference type="EMBL" id="CP002360">
    <property type="protein sequence ID" value="AEE96517.1"/>
    <property type="molecule type" value="Genomic_DNA"/>
</dbReference>
<reference evidence="7 8" key="2">
    <citation type="journal article" date="2011" name="Stand. Genomic Sci.">
        <title>Complete genome sequence of Mahella australiensis type strain (50-1 BON).</title>
        <authorList>
            <person name="Sikorski J."/>
            <person name="Teshima H."/>
            <person name="Nolan M."/>
            <person name="Lucas S."/>
            <person name="Hammon N."/>
            <person name="Deshpande S."/>
            <person name="Cheng J.F."/>
            <person name="Pitluck S."/>
            <person name="Liolios K."/>
            <person name="Pagani I."/>
            <person name="Ivanova N."/>
            <person name="Huntemann M."/>
            <person name="Mavromatis K."/>
            <person name="Ovchinikova G."/>
            <person name="Pati A."/>
            <person name="Tapia R."/>
            <person name="Han C."/>
            <person name="Goodwin L."/>
            <person name="Chen A."/>
            <person name="Palaniappan K."/>
            <person name="Land M."/>
            <person name="Hauser L."/>
            <person name="Ngatchou-Djao O.D."/>
            <person name="Rohde M."/>
            <person name="Pukall R."/>
            <person name="Spring S."/>
            <person name="Abt B."/>
            <person name="Goker M."/>
            <person name="Detter J.C."/>
            <person name="Woyke T."/>
            <person name="Bristow J."/>
            <person name="Markowitz V."/>
            <person name="Hugenholtz P."/>
            <person name="Eisen J.A."/>
            <person name="Kyrpides N.C."/>
            <person name="Klenk H.P."/>
            <person name="Lapidus A."/>
        </authorList>
    </citation>
    <scope>NUCLEOTIDE SEQUENCE [LARGE SCALE GENOMIC DNA]</scope>
    <source>
        <strain evidence="8">DSM 15567 / CIP 107919 / 50-1 BON</strain>
    </source>
</reference>
<keyword evidence="5" id="KW-0472">Membrane</keyword>
<dbReference type="InterPro" id="IPR010559">
    <property type="entry name" value="Sig_transdc_His_kin_internal"/>
</dbReference>
<keyword evidence="5" id="KW-1133">Transmembrane helix</keyword>
<dbReference type="PANTHER" id="PTHR34220">
    <property type="entry name" value="SENSOR HISTIDINE KINASE YPDA"/>
    <property type="match status" value="1"/>
</dbReference>
<keyword evidence="3" id="KW-0808">Transferase</keyword>
<name>F3ZWS4_MAHA5</name>
<dbReference type="Pfam" id="PF06580">
    <property type="entry name" value="His_kinase"/>
    <property type="match status" value="1"/>
</dbReference>
<dbReference type="InterPro" id="IPR036890">
    <property type="entry name" value="HATPase_C_sf"/>
</dbReference>
<organism evidence="7 8">
    <name type="scientific">Mahella australiensis (strain DSM 15567 / CIP 107919 / 50-1 BON)</name>
    <dbReference type="NCBI Taxonomy" id="697281"/>
    <lineage>
        <taxon>Bacteria</taxon>
        <taxon>Bacillati</taxon>
        <taxon>Bacillota</taxon>
        <taxon>Clostridia</taxon>
        <taxon>Thermoanaerobacterales</taxon>
        <taxon>Thermoanaerobacterales Family IV. Incertae Sedis</taxon>
        <taxon>Mahella</taxon>
    </lineage>
</organism>
<dbReference type="CDD" id="cd06225">
    <property type="entry name" value="HAMP"/>
    <property type="match status" value="1"/>
</dbReference>
<proteinExistence type="predicted"/>
<dbReference type="STRING" id="697281.Mahau_1323"/>
<keyword evidence="5" id="KW-0812">Transmembrane</keyword>
<dbReference type="SUPFAM" id="SSF55874">
    <property type="entry name" value="ATPase domain of HSP90 chaperone/DNA topoisomerase II/histidine kinase"/>
    <property type="match status" value="1"/>
</dbReference>
<dbReference type="Pfam" id="PF02518">
    <property type="entry name" value="HATPase_c"/>
    <property type="match status" value="1"/>
</dbReference>
<keyword evidence="4 7" id="KW-0418">Kinase</keyword>
<dbReference type="GO" id="GO:0016020">
    <property type="term" value="C:membrane"/>
    <property type="evidence" value="ECO:0007669"/>
    <property type="project" value="UniProtKB-SubCell"/>
</dbReference>
<dbReference type="OrthoDB" id="9809348at2"/>
<evidence type="ECO:0000256" key="3">
    <source>
        <dbReference type="ARBA" id="ARBA00022679"/>
    </source>
</evidence>
<dbReference type="AlphaFoldDB" id="F3ZWS4"/>
<keyword evidence="8" id="KW-1185">Reference proteome</keyword>
<dbReference type="HOGENOM" id="CLU_020473_6_1_9"/>
<evidence type="ECO:0000256" key="1">
    <source>
        <dbReference type="ARBA" id="ARBA00004370"/>
    </source>
</evidence>
<dbReference type="PROSITE" id="PS50885">
    <property type="entry name" value="HAMP"/>
    <property type="match status" value="1"/>
</dbReference>